<accession>A0A6L2KLW0</accession>
<evidence type="ECO:0000313" key="2">
    <source>
        <dbReference type="EMBL" id="GEU50418.1"/>
    </source>
</evidence>
<feature type="compositionally biased region" description="Basic and acidic residues" evidence="1">
    <location>
        <begin position="102"/>
        <end position="127"/>
    </location>
</feature>
<gene>
    <name evidence="2" type="ORF">Tci_022396</name>
</gene>
<evidence type="ECO:0000256" key="1">
    <source>
        <dbReference type="SAM" id="MobiDB-lite"/>
    </source>
</evidence>
<proteinExistence type="predicted"/>
<dbReference type="EMBL" id="BKCJ010002712">
    <property type="protein sequence ID" value="GEU50418.1"/>
    <property type="molecule type" value="Genomic_DNA"/>
</dbReference>
<comment type="caution">
    <text evidence="2">The sequence shown here is derived from an EMBL/GenBank/DDBJ whole genome shotgun (WGS) entry which is preliminary data.</text>
</comment>
<reference evidence="2" key="1">
    <citation type="journal article" date="2019" name="Sci. Rep.">
        <title>Draft genome of Tanacetum cinerariifolium, the natural source of mosquito coil.</title>
        <authorList>
            <person name="Yamashiro T."/>
            <person name="Shiraishi A."/>
            <person name="Satake H."/>
            <person name="Nakayama K."/>
        </authorList>
    </citation>
    <scope>NUCLEOTIDE SEQUENCE</scope>
</reference>
<dbReference type="AlphaFoldDB" id="A0A6L2KLW0"/>
<protein>
    <submittedName>
        <fullName evidence="2">Uncharacterized protein</fullName>
    </submittedName>
</protein>
<sequence length="211" mass="23897">MEGEGSTVLVDSIFPTHTHVADEAASTGVDVRHGVASTIVTSLDAEQGSGNIDKTLSMPHDSPLIRVNILGSDEGRMQHNELMDFVTKLSDQSSSFGGRLKANKEDKGKDIMEESESDVTKTKRQQEQERLGLETVVRLQEQFYEEERQRIGKEQVSKVDQAKMLVDLINQRKRYFAKQKAEAKRKKPMTQAQQMTYIFNYIKHMGSYTLK</sequence>
<feature type="region of interest" description="Disordered" evidence="1">
    <location>
        <begin position="93"/>
        <end position="127"/>
    </location>
</feature>
<organism evidence="2">
    <name type="scientific">Tanacetum cinerariifolium</name>
    <name type="common">Dalmatian daisy</name>
    <name type="synonym">Chrysanthemum cinerariifolium</name>
    <dbReference type="NCBI Taxonomy" id="118510"/>
    <lineage>
        <taxon>Eukaryota</taxon>
        <taxon>Viridiplantae</taxon>
        <taxon>Streptophyta</taxon>
        <taxon>Embryophyta</taxon>
        <taxon>Tracheophyta</taxon>
        <taxon>Spermatophyta</taxon>
        <taxon>Magnoliopsida</taxon>
        <taxon>eudicotyledons</taxon>
        <taxon>Gunneridae</taxon>
        <taxon>Pentapetalae</taxon>
        <taxon>asterids</taxon>
        <taxon>campanulids</taxon>
        <taxon>Asterales</taxon>
        <taxon>Asteraceae</taxon>
        <taxon>Asteroideae</taxon>
        <taxon>Anthemideae</taxon>
        <taxon>Anthemidinae</taxon>
        <taxon>Tanacetum</taxon>
    </lineage>
</organism>
<name>A0A6L2KLW0_TANCI</name>